<dbReference type="AlphaFoldDB" id="A0A5S4ZNG9"/>
<organism evidence="2 3">
    <name type="scientific">Desulfallas thermosapovorans DSM 6562</name>
    <dbReference type="NCBI Taxonomy" id="1121431"/>
    <lineage>
        <taxon>Bacteria</taxon>
        <taxon>Bacillati</taxon>
        <taxon>Bacillota</taxon>
        <taxon>Clostridia</taxon>
        <taxon>Eubacteriales</taxon>
        <taxon>Desulfallaceae</taxon>
        <taxon>Desulfallas</taxon>
    </lineage>
</organism>
<feature type="domain" description="Putative regulatory protein FmdB zinc ribbon" evidence="1">
    <location>
        <begin position="1"/>
        <end position="42"/>
    </location>
</feature>
<evidence type="ECO:0000313" key="2">
    <source>
        <dbReference type="EMBL" id="TYO93291.1"/>
    </source>
</evidence>
<dbReference type="InterPro" id="IPR013429">
    <property type="entry name" value="Regulatory_FmdB_Zinc_ribbon"/>
</dbReference>
<comment type="caution">
    <text evidence="2">The sequence shown here is derived from an EMBL/GenBank/DDBJ whole genome shotgun (WGS) entry which is preliminary data.</text>
</comment>
<gene>
    <name evidence="2" type="ORF">LX24_02730</name>
</gene>
<accession>A0A5S4ZNG9</accession>
<proteinExistence type="predicted"/>
<sequence>MPIYEYKCKCGKVFEALTLPARENEQIKCPECGGIELTKLISKPFLPNSVGAPANLSGPSPTCCGNNPESSGCTPGSCCADATGKGMEH</sequence>
<protein>
    <submittedName>
        <fullName evidence="2">Putative FmdB family regulatory protein</fullName>
    </submittedName>
</protein>
<dbReference type="NCBIfam" id="TIGR02605">
    <property type="entry name" value="CxxC_CxxC_SSSS"/>
    <property type="match status" value="1"/>
</dbReference>
<keyword evidence="3" id="KW-1185">Reference proteome</keyword>
<dbReference type="EMBL" id="VNHM01000020">
    <property type="protein sequence ID" value="TYO93291.1"/>
    <property type="molecule type" value="Genomic_DNA"/>
</dbReference>
<evidence type="ECO:0000313" key="3">
    <source>
        <dbReference type="Proteomes" id="UP000323166"/>
    </source>
</evidence>
<dbReference type="Pfam" id="PF09723">
    <property type="entry name" value="Zn_ribbon_8"/>
    <property type="match status" value="1"/>
</dbReference>
<dbReference type="RefSeq" id="WP_166512666.1">
    <property type="nucleotide sequence ID" value="NZ_VNHM01000020.1"/>
</dbReference>
<evidence type="ECO:0000259" key="1">
    <source>
        <dbReference type="SMART" id="SM00834"/>
    </source>
</evidence>
<name>A0A5S4ZNG9_9FIRM</name>
<dbReference type="SMART" id="SM00834">
    <property type="entry name" value="CxxC_CXXC_SSSS"/>
    <property type="match status" value="1"/>
</dbReference>
<dbReference type="Proteomes" id="UP000323166">
    <property type="component" value="Unassembled WGS sequence"/>
</dbReference>
<reference evidence="2 3" key="1">
    <citation type="submission" date="2019-07" db="EMBL/GenBank/DDBJ databases">
        <title>Genomic Encyclopedia of Type Strains, Phase I: the one thousand microbial genomes (KMG-I) project.</title>
        <authorList>
            <person name="Kyrpides N."/>
        </authorList>
    </citation>
    <scope>NUCLEOTIDE SEQUENCE [LARGE SCALE GENOMIC DNA]</scope>
    <source>
        <strain evidence="2 3">DSM 6562</strain>
    </source>
</reference>